<sequence length="519" mass="57248">MSRRSVKKFGVLLGTLLLAIIVGCQSVGGLNLNDMIMKQLDVSGQEQSQLFELELEFNDKLLSEEDAEVTALLNAMKKISLNISHSKTDDKGNLWMTGVFSFGKGDIPFTLHTDKKALRFDIGGAKRPFVLDISQLGSTLGLGSAFGSDSDNLEQALTDSARQLIKNVGAYFVKGLPNPPVISVDRISLPIHGVSTDLTKVHAEINGEQLGEWIPVYLDNLIKDKEGFRATLQGVLQWMKELPPEIKEAFGGEELLEEQFDSEAAIEEAVNELFPLMEEAQKELTEASKQEEWKEIFDKGITAKADLFVDDSLRLRKSSIEIIIAPAAFLDEESPVKSIRIRSDNEMWNVNGEIDIPAVQIPLNALTFDSLFGMEPFQVVRLFEEDSALYGILKNDFKADDQSFELSSEWGIPFIVDSDGIAFVPIRAIMEDFGGRLIVTSGKGEIRVHDPATGQAIDLHLGSAEAKVNEKPITLAHEVFADGPISYMSADDLLGILGAEYTIEELEDGELILKVTRDL</sequence>
<keyword evidence="3" id="KW-1185">Reference proteome</keyword>
<dbReference type="AlphaFoldDB" id="A0A7Z2VJF3"/>
<name>A0A7Z2VJF3_9BACL</name>
<dbReference type="PROSITE" id="PS51257">
    <property type="entry name" value="PROKAR_LIPOPROTEIN"/>
    <property type="match status" value="1"/>
</dbReference>
<evidence type="ECO:0000313" key="2">
    <source>
        <dbReference type="EMBL" id="QJD84162.1"/>
    </source>
</evidence>
<organism evidence="2 3">
    <name type="scientific">Cohnella herbarum</name>
    <dbReference type="NCBI Taxonomy" id="2728023"/>
    <lineage>
        <taxon>Bacteria</taxon>
        <taxon>Bacillati</taxon>
        <taxon>Bacillota</taxon>
        <taxon>Bacilli</taxon>
        <taxon>Bacillales</taxon>
        <taxon>Paenibacillaceae</taxon>
        <taxon>Cohnella</taxon>
    </lineage>
</organism>
<evidence type="ECO:0000313" key="3">
    <source>
        <dbReference type="Proteomes" id="UP000502248"/>
    </source>
</evidence>
<evidence type="ECO:0000259" key="1">
    <source>
        <dbReference type="Pfam" id="PF07833"/>
    </source>
</evidence>
<proteinExistence type="predicted"/>
<reference evidence="2 3" key="1">
    <citation type="submission" date="2020-04" db="EMBL/GenBank/DDBJ databases">
        <title>Genome sequencing of novel species.</title>
        <authorList>
            <person name="Heo J."/>
            <person name="Kim S.-J."/>
            <person name="Kim J.-S."/>
            <person name="Hong S.-B."/>
            <person name="Kwon S.-W."/>
        </authorList>
    </citation>
    <scope>NUCLEOTIDE SEQUENCE [LARGE SCALE GENOMIC DNA]</scope>
    <source>
        <strain evidence="2 3">MFER-1</strain>
    </source>
</reference>
<dbReference type="EMBL" id="CP051680">
    <property type="protein sequence ID" value="QJD84162.1"/>
    <property type="molecule type" value="Genomic_DNA"/>
</dbReference>
<dbReference type="Proteomes" id="UP000502248">
    <property type="component" value="Chromosome"/>
</dbReference>
<feature type="domain" description="Copper amine oxidase-like N-terminal" evidence="1">
    <location>
        <begin position="413"/>
        <end position="504"/>
    </location>
</feature>
<dbReference type="InterPro" id="IPR036582">
    <property type="entry name" value="Mao_N_sf"/>
</dbReference>
<dbReference type="SUPFAM" id="SSF55383">
    <property type="entry name" value="Copper amine oxidase, domain N"/>
    <property type="match status" value="1"/>
</dbReference>
<dbReference type="Pfam" id="PF07833">
    <property type="entry name" value="Cu_amine_oxidN1"/>
    <property type="match status" value="1"/>
</dbReference>
<gene>
    <name evidence="2" type="ORF">HH215_13820</name>
</gene>
<dbReference type="RefSeq" id="WP_169280446.1">
    <property type="nucleotide sequence ID" value="NZ_CP051680.1"/>
</dbReference>
<accession>A0A7Z2VJF3</accession>
<dbReference type="KEGG" id="cheb:HH215_13820"/>
<dbReference type="InterPro" id="IPR012854">
    <property type="entry name" value="Cu_amine_oxidase-like_N"/>
</dbReference>
<protein>
    <recommendedName>
        <fullName evidence="1">Copper amine oxidase-like N-terminal domain-containing protein</fullName>
    </recommendedName>
</protein>